<dbReference type="AlphaFoldDB" id="A0A8H7YXI9"/>
<evidence type="ECO:0000313" key="2">
    <source>
        <dbReference type="Proteomes" id="UP000670092"/>
    </source>
</evidence>
<dbReference type="OrthoDB" id="10433333at2759"/>
<gene>
    <name evidence="1" type="ORF">I7I52_09054</name>
</gene>
<evidence type="ECO:0000313" key="1">
    <source>
        <dbReference type="EMBL" id="KAG5298916.1"/>
    </source>
</evidence>
<name>A0A8H7YXI9_AJECA</name>
<accession>A0A8H7YXI9</accession>
<dbReference type="Proteomes" id="UP000670092">
    <property type="component" value="Unassembled WGS sequence"/>
</dbReference>
<sequence length="78" mass="9277">MIFRVFYAFLRDSQDLIARVVWFNTPWLGHILNRTSPRRRECSYTILSLTEARVFEAHCFLCGEWEQVVPPPAEHPVR</sequence>
<comment type="caution">
    <text evidence="1">The sequence shown here is derived from an EMBL/GenBank/DDBJ whole genome shotgun (WGS) entry which is preliminary data.</text>
</comment>
<dbReference type="EMBL" id="JAEVHI010000002">
    <property type="protein sequence ID" value="KAG5298916.1"/>
    <property type="molecule type" value="Genomic_DNA"/>
</dbReference>
<proteinExistence type="predicted"/>
<dbReference type="VEuPathDB" id="FungiDB:I7I52_09054"/>
<reference evidence="1 2" key="1">
    <citation type="submission" date="2021-01" db="EMBL/GenBank/DDBJ databases">
        <title>Chromosome-level genome assembly of a human fungal pathogen reveals clustering of transcriptionally co-regulated genes.</title>
        <authorList>
            <person name="Voorhies M."/>
            <person name="Cohen S."/>
            <person name="Shea T.P."/>
            <person name="Petrus S."/>
            <person name="Munoz J.F."/>
            <person name="Poplawski S."/>
            <person name="Goldman W.E."/>
            <person name="Michael T."/>
            <person name="Cuomo C.A."/>
            <person name="Sil A."/>
            <person name="Beyhan S."/>
        </authorList>
    </citation>
    <scope>NUCLEOTIDE SEQUENCE [LARGE SCALE GENOMIC DNA]</scope>
    <source>
        <strain evidence="1 2">G184AR</strain>
    </source>
</reference>
<organism evidence="1 2">
    <name type="scientific">Ajellomyces capsulatus</name>
    <name type="common">Darling's disease fungus</name>
    <name type="synonym">Histoplasma capsulatum</name>
    <dbReference type="NCBI Taxonomy" id="5037"/>
    <lineage>
        <taxon>Eukaryota</taxon>
        <taxon>Fungi</taxon>
        <taxon>Dikarya</taxon>
        <taxon>Ascomycota</taxon>
        <taxon>Pezizomycotina</taxon>
        <taxon>Eurotiomycetes</taxon>
        <taxon>Eurotiomycetidae</taxon>
        <taxon>Onygenales</taxon>
        <taxon>Ajellomycetaceae</taxon>
        <taxon>Histoplasma</taxon>
    </lineage>
</organism>
<protein>
    <submittedName>
        <fullName evidence="1">Uncharacterized protein</fullName>
    </submittedName>
</protein>